<sequence>MNILFAYYRYAPHSNGPSIYIEQTRRELEREGHIVDLFTHDKGWTLLQIDGKDSIDKLDVKKEAIDRAGSRYDAGYSSWIYWREMERYSIELASMRMDLARYDLIHCHDFMTARALFRVKPPHIPLVVSIHNCKYREAVLSGEYGTRSLQEQQYIQKEEYIGAESADAVIVACDWLKKELAGIGVNRKRIHKIPYAVSEDRFSNRQAMPPATSEPLILLCPARLVIIKGHRYLLEALHEIRQERDDFVCVMAGEGPLLDELLSMTAALGLESVVTFLGKRGDMPDLMNSSDIIVLPSLHDTFPIVLLEGQWSERPVLATDVGGVREIVTDGLDGLIVPPGNSSALAVKLRELLDDKEFRQRLGENGRTKAKQSWRVDHHMQGIKRIYEKTTAGAASTIEQLPNNLWQPDEPLLNLIGISDSPIREVSLNGVLPPELLSESVSELRDKPQYIHLYDASGVVLQTSPVGKDGKYSFLPVPIGTYVLRSTLWNFGTKAIALS</sequence>
<dbReference type="PANTHER" id="PTHR12526">
    <property type="entry name" value="GLYCOSYLTRANSFERASE"/>
    <property type="match status" value="1"/>
</dbReference>
<dbReference type="InterPro" id="IPR001296">
    <property type="entry name" value="Glyco_trans_1"/>
</dbReference>
<keyword evidence="1 5" id="KW-0328">Glycosyltransferase</keyword>
<keyword evidence="6" id="KW-1185">Reference proteome</keyword>
<dbReference type="Pfam" id="PF13439">
    <property type="entry name" value="Glyco_transf_4"/>
    <property type="match status" value="1"/>
</dbReference>
<dbReference type="PANTHER" id="PTHR12526:SF510">
    <property type="entry name" value="D-INOSITOL 3-PHOSPHATE GLYCOSYLTRANSFERASE"/>
    <property type="match status" value="1"/>
</dbReference>
<dbReference type="Pfam" id="PF00534">
    <property type="entry name" value="Glycos_transf_1"/>
    <property type="match status" value="1"/>
</dbReference>
<feature type="domain" description="Glycosyltransferase subfamily 4-like N-terminal" evidence="4">
    <location>
        <begin position="15"/>
        <end position="201"/>
    </location>
</feature>
<evidence type="ECO:0000256" key="2">
    <source>
        <dbReference type="ARBA" id="ARBA00022679"/>
    </source>
</evidence>
<dbReference type="EC" id="2.4.-.-" evidence="5"/>
<keyword evidence="2 5" id="KW-0808">Transferase</keyword>
<evidence type="ECO:0000313" key="6">
    <source>
        <dbReference type="Proteomes" id="UP001596105"/>
    </source>
</evidence>
<reference evidence="6" key="1">
    <citation type="journal article" date="2019" name="Int. J. Syst. Evol. Microbiol.">
        <title>The Global Catalogue of Microorganisms (GCM) 10K type strain sequencing project: providing services to taxonomists for standard genome sequencing and annotation.</title>
        <authorList>
            <consortium name="The Broad Institute Genomics Platform"/>
            <consortium name="The Broad Institute Genome Sequencing Center for Infectious Disease"/>
            <person name="Wu L."/>
            <person name="Ma J."/>
        </authorList>
    </citation>
    <scope>NUCLEOTIDE SEQUENCE [LARGE SCALE GENOMIC DNA]</scope>
    <source>
        <strain evidence="6">CCUG 57113</strain>
    </source>
</reference>
<gene>
    <name evidence="5" type="ORF">ACFPPD_08850</name>
</gene>
<organism evidence="5 6">
    <name type="scientific">Cohnella suwonensis</name>
    <dbReference type="NCBI Taxonomy" id="696072"/>
    <lineage>
        <taxon>Bacteria</taxon>
        <taxon>Bacillati</taxon>
        <taxon>Bacillota</taxon>
        <taxon>Bacilli</taxon>
        <taxon>Bacillales</taxon>
        <taxon>Paenibacillaceae</taxon>
        <taxon>Cohnella</taxon>
    </lineage>
</organism>
<evidence type="ECO:0000259" key="3">
    <source>
        <dbReference type="Pfam" id="PF00534"/>
    </source>
</evidence>
<feature type="domain" description="Glycosyl transferase family 1" evidence="3">
    <location>
        <begin position="213"/>
        <end position="368"/>
    </location>
</feature>
<evidence type="ECO:0000256" key="1">
    <source>
        <dbReference type="ARBA" id="ARBA00022676"/>
    </source>
</evidence>
<accession>A0ABW0LSE0</accession>
<dbReference type="InterPro" id="IPR028098">
    <property type="entry name" value="Glyco_trans_4-like_N"/>
</dbReference>
<evidence type="ECO:0000313" key="5">
    <source>
        <dbReference type="EMBL" id="MFC5468830.1"/>
    </source>
</evidence>
<dbReference type="RefSeq" id="WP_209750289.1">
    <property type="nucleotide sequence ID" value="NZ_JBHSMH010000021.1"/>
</dbReference>
<dbReference type="CDD" id="cd03801">
    <property type="entry name" value="GT4_PimA-like"/>
    <property type="match status" value="1"/>
</dbReference>
<comment type="caution">
    <text evidence="5">The sequence shown here is derived from an EMBL/GenBank/DDBJ whole genome shotgun (WGS) entry which is preliminary data.</text>
</comment>
<name>A0ABW0LSE0_9BACL</name>
<dbReference type="Proteomes" id="UP001596105">
    <property type="component" value="Unassembled WGS sequence"/>
</dbReference>
<dbReference type="SUPFAM" id="SSF53756">
    <property type="entry name" value="UDP-Glycosyltransferase/glycogen phosphorylase"/>
    <property type="match status" value="1"/>
</dbReference>
<evidence type="ECO:0000259" key="4">
    <source>
        <dbReference type="Pfam" id="PF13439"/>
    </source>
</evidence>
<dbReference type="EMBL" id="JBHSMH010000021">
    <property type="protein sequence ID" value="MFC5468830.1"/>
    <property type="molecule type" value="Genomic_DNA"/>
</dbReference>
<dbReference type="GO" id="GO:0016757">
    <property type="term" value="F:glycosyltransferase activity"/>
    <property type="evidence" value="ECO:0007669"/>
    <property type="project" value="UniProtKB-KW"/>
</dbReference>
<protein>
    <submittedName>
        <fullName evidence="5">Glycosyltransferase family 4 protein</fullName>
        <ecNumber evidence="5">2.4.-.-</ecNumber>
    </submittedName>
</protein>
<proteinExistence type="predicted"/>
<dbReference type="Gene3D" id="3.40.50.2000">
    <property type="entry name" value="Glycogen Phosphorylase B"/>
    <property type="match status" value="2"/>
</dbReference>